<dbReference type="Proteomes" id="UP000282674">
    <property type="component" value="Unassembled WGS sequence"/>
</dbReference>
<name>A0A3M2M3V1_9ACTN</name>
<dbReference type="SUPFAM" id="SSF51338">
    <property type="entry name" value="Composite domain of metallo-dependent hydrolases"/>
    <property type="match status" value="1"/>
</dbReference>
<keyword evidence="1 3" id="KW-0378">Hydrolase</keyword>
<protein>
    <submittedName>
        <fullName evidence="3">Formimidoylglutamate deiminase</fullName>
        <ecNumber evidence="3">3.5.3.13</ecNumber>
    </submittedName>
</protein>
<dbReference type="RefSeq" id="WP_122195003.1">
    <property type="nucleotide sequence ID" value="NZ_JBHSKC010000018.1"/>
</dbReference>
<dbReference type="OrthoDB" id="3204583at2"/>
<accession>A0A3M2M3V1</accession>
<comment type="caution">
    <text evidence="3">The sequence shown here is derived from an EMBL/GenBank/DDBJ whole genome shotgun (WGS) entry which is preliminary data.</text>
</comment>
<dbReference type="SUPFAM" id="SSF51556">
    <property type="entry name" value="Metallo-dependent hydrolases"/>
    <property type="match status" value="1"/>
</dbReference>
<dbReference type="NCBIfam" id="NF006681">
    <property type="entry name" value="PRK09229.1-2"/>
    <property type="match status" value="1"/>
</dbReference>
<evidence type="ECO:0000256" key="1">
    <source>
        <dbReference type="ARBA" id="ARBA00022801"/>
    </source>
</evidence>
<dbReference type="InterPro" id="IPR050287">
    <property type="entry name" value="MTA/SAH_deaminase"/>
</dbReference>
<dbReference type="InterPro" id="IPR006680">
    <property type="entry name" value="Amidohydro-rel"/>
</dbReference>
<reference evidence="3 4" key="1">
    <citation type="submission" date="2018-10" db="EMBL/GenBank/DDBJ databases">
        <title>Isolation from soil.</title>
        <authorList>
            <person name="Hu J."/>
        </authorList>
    </citation>
    <scope>NUCLEOTIDE SEQUENCE [LARGE SCALE GENOMIC DNA]</scope>
    <source>
        <strain evidence="3 4">NEAU-Ht49</strain>
    </source>
</reference>
<dbReference type="PANTHER" id="PTHR43794:SF11">
    <property type="entry name" value="AMIDOHYDROLASE-RELATED DOMAIN-CONTAINING PROTEIN"/>
    <property type="match status" value="1"/>
</dbReference>
<gene>
    <name evidence="3" type="ORF">EBO15_15020</name>
</gene>
<evidence type="ECO:0000313" key="4">
    <source>
        <dbReference type="Proteomes" id="UP000282674"/>
    </source>
</evidence>
<evidence type="ECO:0000259" key="2">
    <source>
        <dbReference type="Pfam" id="PF01979"/>
    </source>
</evidence>
<organism evidence="3 4">
    <name type="scientific">Actinomadura harenae</name>
    <dbReference type="NCBI Taxonomy" id="2483351"/>
    <lineage>
        <taxon>Bacteria</taxon>
        <taxon>Bacillati</taxon>
        <taxon>Actinomycetota</taxon>
        <taxon>Actinomycetes</taxon>
        <taxon>Streptosporangiales</taxon>
        <taxon>Thermomonosporaceae</taxon>
        <taxon>Actinomadura</taxon>
    </lineage>
</organism>
<dbReference type="Pfam" id="PF01979">
    <property type="entry name" value="Amidohydro_1"/>
    <property type="match status" value="1"/>
</dbReference>
<sequence length="455" mass="48331">MRWHAEYAWLGDGVAADVLIEADGERISGITRGVPAPPDAPRLRGLTLPGLADAHSHAFHRALRGRVQADRGTFWTWRETMYKVAERLTPDSYRALATAVFAEMALAGISCVGEFHYLHHRPGGAPYDEPNAMGEALIDAAEAAGIRITLLDTCYLTGGLGQPLAGAQLRFGDGSAGDWARRVDALYEQNDKGGRPHARVGAAIHSVRAVPREQMHAVSSWAKEKGAPLHVHLSEQPAENEACLEAYGVTPTKLLAECGALGPLTTAVHATHLTPEDIGLLGATMTGVCMCPTTERDLADGIGPARDLHRAGSPVNLGSDQHAVIDLFEEARAVELDERLRTRVRGHWTAHELLAAATWNGHSALGWPEAGRLEPGAFADLTTIALDSPRTAGAGPEFAAETAVFAATAADVRHVVVSGRQVVEDGRHVLVPDVPALLRDTIAAVTGDEPVPPSA</sequence>
<evidence type="ECO:0000313" key="3">
    <source>
        <dbReference type="EMBL" id="RMI43780.1"/>
    </source>
</evidence>
<dbReference type="Gene3D" id="3.20.20.140">
    <property type="entry name" value="Metal-dependent hydrolases"/>
    <property type="match status" value="1"/>
</dbReference>
<dbReference type="InterPro" id="IPR032466">
    <property type="entry name" value="Metal_Hydrolase"/>
</dbReference>
<dbReference type="InterPro" id="IPR010252">
    <property type="entry name" value="HutF"/>
</dbReference>
<feature type="domain" description="Amidohydrolase-related" evidence="2">
    <location>
        <begin position="48"/>
        <end position="422"/>
    </location>
</feature>
<proteinExistence type="predicted"/>
<dbReference type="NCBIfam" id="TIGR02022">
    <property type="entry name" value="hutF"/>
    <property type="match status" value="1"/>
</dbReference>
<dbReference type="GO" id="GO:0050416">
    <property type="term" value="F:formimidoylglutamate deiminase activity"/>
    <property type="evidence" value="ECO:0007669"/>
    <property type="project" value="UniProtKB-EC"/>
</dbReference>
<dbReference type="EMBL" id="RFFG01000023">
    <property type="protein sequence ID" value="RMI43780.1"/>
    <property type="molecule type" value="Genomic_DNA"/>
</dbReference>
<dbReference type="Gene3D" id="2.30.40.10">
    <property type="entry name" value="Urease, subunit C, domain 1"/>
    <property type="match status" value="1"/>
</dbReference>
<dbReference type="InterPro" id="IPR011059">
    <property type="entry name" value="Metal-dep_hydrolase_composite"/>
</dbReference>
<dbReference type="PANTHER" id="PTHR43794">
    <property type="entry name" value="AMINOHYDROLASE SSNA-RELATED"/>
    <property type="match status" value="1"/>
</dbReference>
<dbReference type="AlphaFoldDB" id="A0A3M2M3V1"/>
<dbReference type="EC" id="3.5.3.13" evidence="3"/>
<keyword evidence="4" id="KW-1185">Reference proteome</keyword>